<dbReference type="HOGENOM" id="CLU_076312_6_2_6"/>
<dbReference type="EMBL" id="JH603168">
    <property type="protein sequence ID" value="EIC22935.1"/>
    <property type="molecule type" value="Genomic_DNA"/>
</dbReference>
<keyword evidence="3" id="KW-1185">Reference proteome</keyword>
<dbReference type="InterPro" id="IPR008538">
    <property type="entry name" value="Uma2"/>
</dbReference>
<dbReference type="InterPro" id="IPR011335">
    <property type="entry name" value="Restrct_endonuc-II-like"/>
</dbReference>
<sequence length="183" mass="20544">MTALPKMPPADYLEYERKAETKSEYVAGEIFAMAGASPEHNLIVGNLVAELNLALRKRPCRVYPSDLRVQVADAYFYPDVSVVCGDPMFTDHDNLTNPSLIVEVLSPSTEDFDMGGKFARYRQIDSLMDYLLVFQDSTHVIHYQRQDATHWLMTEVTDGSGRVALPSLECALDLAELYAKVFS</sequence>
<protein>
    <recommendedName>
        <fullName evidence="1">Putative restriction endonuclease domain-containing protein</fullName>
    </recommendedName>
</protein>
<dbReference type="Proteomes" id="UP000002964">
    <property type="component" value="Unassembled WGS sequence"/>
</dbReference>
<proteinExistence type="predicted"/>
<dbReference type="InterPro" id="IPR012296">
    <property type="entry name" value="Nuclease_put_TT1808"/>
</dbReference>
<reference evidence="2 3" key="2">
    <citation type="submission" date="2011-11" db="EMBL/GenBank/DDBJ databases">
        <authorList>
            <consortium name="US DOE Joint Genome Institute"/>
            <person name="Lucas S."/>
            <person name="Han J."/>
            <person name="Lapidus A."/>
            <person name="Cheng J.-F."/>
            <person name="Goodwin L."/>
            <person name="Pitluck S."/>
            <person name="Peters L."/>
            <person name="Ovchinnikova G."/>
            <person name="Zhang X."/>
            <person name="Detter J.C."/>
            <person name="Han C."/>
            <person name="Tapia R."/>
            <person name="Land M."/>
            <person name="Hauser L."/>
            <person name="Kyrpides N."/>
            <person name="Ivanova N."/>
            <person name="Pagani I."/>
            <person name="Vogl K."/>
            <person name="Liu Z."/>
            <person name="Overmann J."/>
            <person name="Frigaard N.-U."/>
            <person name="Bryant D."/>
            <person name="Woyke T."/>
        </authorList>
    </citation>
    <scope>NUCLEOTIDE SEQUENCE [LARGE SCALE GENOMIC DNA]</scope>
    <source>
        <strain evidence="2 3">970</strain>
    </source>
</reference>
<dbReference type="RefSeq" id="WP_009147020.1">
    <property type="nucleotide sequence ID" value="NZ_CP121471.1"/>
</dbReference>
<dbReference type="OrthoDB" id="26750at2"/>
<dbReference type="eggNOG" id="COG4636">
    <property type="taxonomic scope" value="Bacteria"/>
</dbReference>
<dbReference type="SUPFAM" id="SSF52980">
    <property type="entry name" value="Restriction endonuclease-like"/>
    <property type="match status" value="1"/>
</dbReference>
<dbReference type="AlphaFoldDB" id="H8YWV9"/>
<evidence type="ECO:0000313" key="3">
    <source>
        <dbReference type="Proteomes" id="UP000002964"/>
    </source>
</evidence>
<dbReference type="Gene3D" id="3.90.1570.10">
    <property type="entry name" value="tt1808, chain A"/>
    <property type="match status" value="1"/>
</dbReference>
<evidence type="ECO:0000313" key="2">
    <source>
        <dbReference type="EMBL" id="EIC22935.1"/>
    </source>
</evidence>
<organism evidence="2 3">
    <name type="scientific">Thiorhodovibrio frisius</name>
    <dbReference type="NCBI Taxonomy" id="631362"/>
    <lineage>
        <taxon>Bacteria</taxon>
        <taxon>Pseudomonadati</taxon>
        <taxon>Pseudomonadota</taxon>
        <taxon>Gammaproteobacteria</taxon>
        <taxon>Chromatiales</taxon>
        <taxon>Chromatiaceae</taxon>
        <taxon>Thiorhodovibrio</taxon>
    </lineage>
</organism>
<dbReference type="PANTHER" id="PTHR36558">
    <property type="entry name" value="GLR1098 PROTEIN"/>
    <property type="match status" value="1"/>
</dbReference>
<dbReference type="STRING" id="631362.Thi970DRAFT_00575"/>
<dbReference type="Pfam" id="PF05685">
    <property type="entry name" value="Uma2"/>
    <property type="match status" value="1"/>
</dbReference>
<accession>H8YWV9</accession>
<reference evidence="3" key="1">
    <citation type="submission" date="2011-06" db="EMBL/GenBank/DDBJ databases">
        <authorList>
            <consortium name="US DOE Joint Genome Institute (JGI-PGF)"/>
            <person name="Lucas S."/>
            <person name="Han J."/>
            <person name="Lapidus A."/>
            <person name="Cheng J.-F."/>
            <person name="Goodwin L."/>
            <person name="Pitluck S."/>
            <person name="Peters L."/>
            <person name="Land M.L."/>
            <person name="Hauser L."/>
            <person name="Vogl K."/>
            <person name="Liu Z."/>
            <person name="Overmann J."/>
            <person name="Frigaard N.-U."/>
            <person name="Bryant D.A."/>
            <person name="Woyke T.J."/>
        </authorList>
    </citation>
    <scope>NUCLEOTIDE SEQUENCE [LARGE SCALE GENOMIC DNA]</scope>
    <source>
        <strain evidence="3">970</strain>
    </source>
</reference>
<dbReference type="CDD" id="cd06260">
    <property type="entry name" value="DUF820-like"/>
    <property type="match status" value="1"/>
</dbReference>
<name>H8YWV9_9GAMM</name>
<gene>
    <name evidence="2" type="ORF">Thi970DRAFT_00575</name>
</gene>
<dbReference type="PANTHER" id="PTHR36558:SF1">
    <property type="entry name" value="RESTRICTION ENDONUCLEASE DOMAIN-CONTAINING PROTEIN-RELATED"/>
    <property type="match status" value="1"/>
</dbReference>
<evidence type="ECO:0000259" key="1">
    <source>
        <dbReference type="Pfam" id="PF05685"/>
    </source>
</evidence>
<feature type="domain" description="Putative restriction endonuclease" evidence="1">
    <location>
        <begin position="10"/>
        <end position="169"/>
    </location>
</feature>